<evidence type="ECO:0000313" key="2">
    <source>
        <dbReference type="EMBL" id="MDR6289752.1"/>
    </source>
</evidence>
<dbReference type="Pfam" id="PF00583">
    <property type="entry name" value="Acetyltransf_1"/>
    <property type="match status" value="1"/>
</dbReference>
<dbReference type="InterPro" id="IPR000182">
    <property type="entry name" value="GNAT_dom"/>
</dbReference>
<dbReference type="RefSeq" id="WP_309794030.1">
    <property type="nucleotide sequence ID" value="NZ_JAVDPW010000003.1"/>
</dbReference>
<name>A0ABU1JN62_9PROT</name>
<dbReference type="PROSITE" id="PS51186">
    <property type="entry name" value="GNAT"/>
    <property type="match status" value="1"/>
</dbReference>
<organism evidence="2 3">
    <name type="scientific">Inquilinus ginsengisoli</name>
    <dbReference type="NCBI Taxonomy" id="363840"/>
    <lineage>
        <taxon>Bacteria</taxon>
        <taxon>Pseudomonadati</taxon>
        <taxon>Pseudomonadota</taxon>
        <taxon>Alphaproteobacteria</taxon>
        <taxon>Rhodospirillales</taxon>
        <taxon>Rhodospirillaceae</taxon>
        <taxon>Inquilinus</taxon>
    </lineage>
</organism>
<dbReference type="Gene3D" id="3.40.630.30">
    <property type="match status" value="1"/>
</dbReference>
<sequence>MTDLLVKLYALEAPTASRAAMAAAGVTIRPAIGPEKRAVANWVAERFGDGWASEVEVAFARLPVSCLVAVRDGALLGFACYDATARGFFGPTAVDPDQRGKGIGEALLRETLEAMRHQGHAYAIIGAAGPIAFYEKIVGATQIPGSTGGLYHGMIRSKTD</sequence>
<dbReference type="SUPFAM" id="SSF55729">
    <property type="entry name" value="Acyl-CoA N-acyltransferases (Nat)"/>
    <property type="match status" value="1"/>
</dbReference>
<gene>
    <name evidence="2" type="ORF">E9232_002267</name>
</gene>
<dbReference type="CDD" id="cd04301">
    <property type="entry name" value="NAT_SF"/>
    <property type="match status" value="1"/>
</dbReference>
<dbReference type="InterPro" id="IPR016181">
    <property type="entry name" value="Acyl_CoA_acyltransferase"/>
</dbReference>
<accession>A0ABU1JN62</accession>
<evidence type="ECO:0000313" key="3">
    <source>
        <dbReference type="Proteomes" id="UP001262410"/>
    </source>
</evidence>
<dbReference type="Proteomes" id="UP001262410">
    <property type="component" value="Unassembled WGS sequence"/>
</dbReference>
<proteinExistence type="predicted"/>
<keyword evidence="3" id="KW-1185">Reference proteome</keyword>
<protein>
    <submittedName>
        <fullName evidence="2">N-acetyltransferase YhbS</fullName>
    </submittedName>
</protein>
<comment type="caution">
    <text evidence="2">The sequence shown here is derived from an EMBL/GenBank/DDBJ whole genome shotgun (WGS) entry which is preliminary data.</text>
</comment>
<evidence type="ECO:0000259" key="1">
    <source>
        <dbReference type="PROSITE" id="PS51186"/>
    </source>
</evidence>
<dbReference type="EMBL" id="JAVDPW010000003">
    <property type="protein sequence ID" value="MDR6289752.1"/>
    <property type="molecule type" value="Genomic_DNA"/>
</dbReference>
<feature type="domain" description="N-acetyltransferase" evidence="1">
    <location>
        <begin position="26"/>
        <end position="160"/>
    </location>
</feature>
<reference evidence="2 3" key="1">
    <citation type="submission" date="2023-07" db="EMBL/GenBank/DDBJ databases">
        <title>Sorghum-associated microbial communities from plants grown in Nebraska, USA.</title>
        <authorList>
            <person name="Schachtman D."/>
        </authorList>
    </citation>
    <scope>NUCLEOTIDE SEQUENCE [LARGE SCALE GENOMIC DNA]</scope>
    <source>
        <strain evidence="2 3">584</strain>
    </source>
</reference>